<dbReference type="HOGENOM" id="CLU_057752_5_0_1"/>
<dbReference type="EMBL" id="DS995707">
    <property type="protein sequence ID" value="EEQ34820.1"/>
    <property type="molecule type" value="Genomic_DNA"/>
</dbReference>
<protein>
    <recommendedName>
        <fullName evidence="1">BTB domain-containing protein</fullName>
    </recommendedName>
</protein>
<proteinExistence type="predicted"/>
<dbReference type="PANTHER" id="PTHR47843">
    <property type="entry name" value="BTB DOMAIN-CONTAINING PROTEIN-RELATED"/>
    <property type="match status" value="1"/>
</dbReference>
<evidence type="ECO:0000313" key="3">
    <source>
        <dbReference type="Proteomes" id="UP000002035"/>
    </source>
</evidence>
<dbReference type="Gene3D" id="3.30.710.10">
    <property type="entry name" value="Potassium Channel Kv1.1, Chain A"/>
    <property type="match status" value="1"/>
</dbReference>
<sequence length="275" mass="30369">MTSPSAFGQTMRDLLLQGSYSDMEITCEDFTFKVHRAIVCTQSHFFKGALSGDFKEATARTIDLPDDDLETIERVLSFIYLQDYEETGHIVQLESTDTKANTRTATNSSYSKVEGTTANAAASNNVQVYIAADKFGITPLKSLAAEKFTRWVNANWDSPAFLHIVEEVMTSVPSHDQVLRNILADAISKNLTLFVNQKAILPLIESFGSLGSAIISKLVETGRVGGREQEKPRDLPRFGQVLRPRTCRNCTAVLSGGNIEYDNGAIRCAFCLVRN</sequence>
<dbReference type="PROSITE" id="PS50097">
    <property type="entry name" value="BTB"/>
    <property type="match status" value="1"/>
</dbReference>
<evidence type="ECO:0000313" key="2">
    <source>
        <dbReference type="EMBL" id="EEQ34820.1"/>
    </source>
</evidence>
<dbReference type="InterPro" id="IPR000210">
    <property type="entry name" value="BTB/POZ_dom"/>
</dbReference>
<dbReference type="GeneID" id="9230825"/>
<evidence type="ECO:0000259" key="1">
    <source>
        <dbReference type="PROSITE" id="PS50097"/>
    </source>
</evidence>
<dbReference type="Proteomes" id="UP000002035">
    <property type="component" value="Unassembled WGS sequence"/>
</dbReference>
<keyword evidence="3" id="KW-1185">Reference proteome</keyword>
<gene>
    <name evidence="2" type="ORF">MCYG_07639</name>
</gene>
<dbReference type="RefSeq" id="XP_002843856.1">
    <property type="nucleotide sequence ID" value="XM_002843810.1"/>
</dbReference>
<dbReference type="eggNOG" id="ENOG502SQDU">
    <property type="taxonomic scope" value="Eukaryota"/>
</dbReference>
<dbReference type="AlphaFoldDB" id="C5FWY0"/>
<reference evidence="3" key="1">
    <citation type="journal article" date="2012" name="MBio">
        <title>Comparative genome analysis of Trichophyton rubrum and related dermatophytes reveals candidate genes involved in infection.</title>
        <authorList>
            <person name="Martinez D.A."/>
            <person name="Oliver B.G."/>
            <person name="Graeser Y."/>
            <person name="Goldberg J.M."/>
            <person name="Li W."/>
            <person name="Martinez-Rossi N.M."/>
            <person name="Monod M."/>
            <person name="Shelest E."/>
            <person name="Barton R.C."/>
            <person name="Birch E."/>
            <person name="Brakhage A.A."/>
            <person name="Chen Z."/>
            <person name="Gurr S.J."/>
            <person name="Heiman D."/>
            <person name="Heitman J."/>
            <person name="Kosti I."/>
            <person name="Rossi A."/>
            <person name="Saif S."/>
            <person name="Samalova M."/>
            <person name="Saunders C.W."/>
            <person name="Shea T."/>
            <person name="Summerbell R.C."/>
            <person name="Xu J."/>
            <person name="Young S."/>
            <person name="Zeng Q."/>
            <person name="Birren B.W."/>
            <person name="Cuomo C.A."/>
            <person name="White T.C."/>
        </authorList>
    </citation>
    <scope>NUCLEOTIDE SEQUENCE [LARGE SCALE GENOMIC DNA]</scope>
    <source>
        <strain evidence="3">ATCC MYA-4605 / CBS 113480</strain>
    </source>
</reference>
<dbReference type="OrthoDB" id="61370at2759"/>
<dbReference type="STRING" id="554155.C5FWY0"/>
<organism evidence="2 3">
    <name type="scientific">Arthroderma otae (strain ATCC MYA-4605 / CBS 113480)</name>
    <name type="common">Microsporum canis</name>
    <dbReference type="NCBI Taxonomy" id="554155"/>
    <lineage>
        <taxon>Eukaryota</taxon>
        <taxon>Fungi</taxon>
        <taxon>Dikarya</taxon>
        <taxon>Ascomycota</taxon>
        <taxon>Pezizomycotina</taxon>
        <taxon>Eurotiomycetes</taxon>
        <taxon>Eurotiomycetidae</taxon>
        <taxon>Onygenales</taxon>
        <taxon>Arthrodermataceae</taxon>
        <taxon>Microsporum</taxon>
    </lineage>
</organism>
<dbReference type="SMART" id="SM00225">
    <property type="entry name" value="BTB"/>
    <property type="match status" value="1"/>
</dbReference>
<accession>C5FWY0</accession>
<dbReference type="Pfam" id="PF00651">
    <property type="entry name" value="BTB"/>
    <property type="match status" value="1"/>
</dbReference>
<feature type="domain" description="BTB" evidence="1">
    <location>
        <begin position="21"/>
        <end position="80"/>
    </location>
</feature>
<dbReference type="CDD" id="cd18186">
    <property type="entry name" value="BTB_POZ_ZBTB_KLHL-like"/>
    <property type="match status" value="1"/>
</dbReference>
<dbReference type="OMA" id="DMEIVCN"/>
<dbReference type="InterPro" id="IPR011333">
    <property type="entry name" value="SKP1/BTB/POZ_sf"/>
</dbReference>
<dbReference type="VEuPathDB" id="FungiDB:MCYG_07639"/>
<name>C5FWY0_ARTOC</name>
<dbReference type="PANTHER" id="PTHR47843:SF5">
    <property type="entry name" value="BTB_POZ DOMAIN PROTEIN"/>
    <property type="match status" value="1"/>
</dbReference>
<dbReference type="SUPFAM" id="SSF54695">
    <property type="entry name" value="POZ domain"/>
    <property type="match status" value="1"/>
</dbReference>